<protein>
    <submittedName>
        <fullName evidence="3">Uncharacterized protein</fullName>
    </submittedName>
</protein>
<feature type="compositionally biased region" description="Polar residues" evidence="1">
    <location>
        <begin position="120"/>
        <end position="130"/>
    </location>
</feature>
<feature type="region of interest" description="Disordered" evidence="1">
    <location>
        <begin position="66"/>
        <end position="130"/>
    </location>
</feature>
<evidence type="ECO:0000313" key="4">
    <source>
        <dbReference type="Proteomes" id="UP000780875"/>
    </source>
</evidence>
<keyword evidence="4" id="KW-1185">Reference proteome</keyword>
<comment type="caution">
    <text evidence="3">The sequence shown here is derived from an EMBL/GenBank/DDBJ whole genome shotgun (WGS) entry which is preliminary data.</text>
</comment>
<evidence type="ECO:0000256" key="2">
    <source>
        <dbReference type="SAM" id="SignalP"/>
    </source>
</evidence>
<reference evidence="3 4" key="1">
    <citation type="submission" date="2021-09" db="EMBL/GenBank/DDBJ databases">
        <title>Whole genome sequence of Nocardioides sp. GBK3QG-3.</title>
        <authorList>
            <person name="Tuo L."/>
        </authorList>
    </citation>
    <scope>NUCLEOTIDE SEQUENCE [LARGE SCALE GENOMIC DNA]</scope>
    <source>
        <strain evidence="3 4">GBK3QG-3</strain>
    </source>
</reference>
<evidence type="ECO:0000313" key="3">
    <source>
        <dbReference type="EMBL" id="MBZ5741077.1"/>
    </source>
</evidence>
<feature type="compositionally biased region" description="Basic and acidic residues" evidence="1">
    <location>
        <begin position="66"/>
        <end position="83"/>
    </location>
</feature>
<dbReference type="Proteomes" id="UP000780875">
    <property type="component" value="Unassembled WGS sequence"/>
</dbReference>
<organism evidence="3 4">
    <name type="scientific">Nocardioides mangrovi</name>
    <dbReference type="NCBI Taxonomy" id="2874580"/>
    <lineage>
        <taxon>Bacteria</taxon>
        <taxon>Bacillati</taxon>
        <taxon>Actinomycetota</taxon>
        <taxon>Actinomycetes</taxon>
        <taxon>Propionibacteriales</taxon>
        <taxon>Nocardioidaceae</taxon>
        <taxon>Nocardioides</taxon>
    </lineage>
</organism>
<accession>A0ABS7UJX3</accession>
<dbReference type="EMBL" id="JAIQZJ010000023">
    <property type="protein sequence ID" value="MBZ5741077.1"/>
    <property type="molecule type" value="Genomic_DNA"/>
</dbReference>
<name>A0ABS7UJX3_9ACTN</name>
<proteinExistence type="predicted"/>
<keyword evidence="2" id="KW-0732">Signal</keyword>
<evidence type="ECO:0000256" key="1">
    <source>
        <dbReference type="SAM" id="MobiDB-lite"/>
    </source>
</evidence>
<gene>
    <name evidence="3" type="ORF">K8U61_23140</name>
</gene>
<feature type="chain" id="PRO_5046977568" evidence="2">
    <location>
        <begin position="29"/>
        <end position="130"/>
    </location>
</feature>
<dbReference type="RefSeq" id="WP_224125377.1">
    <property type="nucleotide sequence ID" value="NZ_JAIQZJ010000023.1"/>
</dbReference>
<feature type="signal peptide" evidence="2">
    <location>
        <begin position="1"/>
        <end position="28"/>
    </location>
</feature>
<sequence>MKQIRTTTAALASAFVLGIVAAPVAAQATTPDSEPCAAQQTKVDKATDALARVSAVFERQHERVADARHDVKHADSRSDRAAARAELAQATAKLDRVAKDKKAQQQRLAKAEDRLDACQAAQNDGGTPAA</sequence>
<feature type="compositionally biased region" description="Basic and acidic residues" evidence="1">
    <location>
        <begin position="93"/>
        <end position="116"/>
    </location>
</feature>